<feature type="region of interest" description="Disordered" evidence="1">
    <location>
        <begin position="659"/>
        <end position="680"/>
    </location>
</feature>
<name>A0A5N5QEC5_9AGAM</name>
<evidence type="ECO:0000313" key="3">
    <source>
        <dbReference type="Proteomes" id="UP000383932"/>
    </source>
</evidence>
<gene>
    <name evidence="2" type="ORF">CTheo_6592</name>
</gene>
<dbReference type="PANTHER" id="PTHR33266:SF1">
    <property type="entry name" value="F-BOX DOMAIN-CONTAINING PROTEIN"/>
    <property type="match status" value="1"/>
</dbReference>
<dbReference type="Proteomes" id="UP000383932">
    <property type="component" value="Unassembled WGS sequence"/>
</dbReference>
<comment type="caution">
    <text evidence="2">The sequence shown here is derived from an EMBL/GenBank/DDBJ whole genome shotgun (WGS) entry which is preliminary data.</text>
</comment>
<dbReference type="PANTHER" id="PTHR33266">
    <property type="entry name" value="CHROMOSOME 15, WHOLE GENOME SHOTGUN SEQUENCE"/>
    <property type="match status" value="1"/>
</dbReference>
<keyword evidence="3" id="KW-1185">Reference proteome</keyword>
<sequence>MPFPQRLDKREAVRAAWETPYVGQTANLLRETIDRINLYRRAGNYSNFLPIVQSAGTGKSRAVDQLAKYVFTIPFNLRPRVNKVSIKYPEGDQAIRRCFNPYPPAETVIQQQLLYGVFLSKLFEIVANELVDFELQNSPEALANDFYSWIKTRRESPYDKISEETLSEYRTHSIKICKESPEKTAATKKDIITTAREHCQRLIDLIKTKSGLPQDKPSEGRPVWLLLYFDEAQELSSEGIPPSGEMIQTNLQVLYTTLDEFKALDMFAISISTNASICDLSPLGVTRRTRRAHRIDVSSGGLKFPFVQLPFDNFNDGDLLSEDSHTIEEVCEDTFMARFGRPLFWALSNFKIKKNMHRSLDILWIAMEVLNPEVEGVMEYPSREAELAMFNIRIGIPFEGARQNLKTPTNCRLVERYMHLAWIDPSQHGLIDASPPAEPLLVEAIAWFMKDREIEMGIPQRLAAWCGKVLLEEKCRHGLVLRLLLIKAHDKVPRRPSTTCFCPVRLPDFLRKFVGQVHAQKILDATPDNIPNGVTLANSPLGNALLNFNYWVVGPGSGDRTDQTAWVALGRCAAWKCVDLDEGDADHIIPLSLWNEKLGRFTVSAIFLQTRKRADGPRTYFDAEKMRFFTRHPDDQDRANSRPYLSIVVDLGAQIVKRRAARTEPDPPAPSSVGDGGDLSRHPRYAITLSSCSNAVFPQIIAKNEEPQYREILTPPDLGTAYNHSIRFDEATDSMELVAGQTYFSFMKPWQGSSLVPRASNGYRVTSDPVRITTYHDYAGGSEEDIGSDAGEEYEDSEDVGSSRVESSSSDTDSTDSMSASD</sequence>
<feature type="compositionally biased region" description="Acidic residues" evidence="1">
    <location>
        <begin position="782"/>
        <end position="799"/>
    </location>
</feature>
<proteinExistence type="predicted"/>
<evidence type="ECO:0000256" key="1">
    <source>
        <dbReference type="SAM" id="MobiDB-lite"/>
    </source>
</evidence>
<dbReference type="AlphaFoldDB" id="A0A5N5QEC5"/>
<feature type="compositionally biased region" description="Low complexity" evidence="1">
    <location>
        <begin position="800"/>
        <end position="822"/>
    </location>
</feature>
<protein>
    <submittedName>
        <fullName evidence="2">Uncharacterized protein</fullName>
    </submittedName>
</protein>
<evidence type="ECO:0000313" key="2">
    <source>
        <dbReference type="EMBL" id="KAB5589969.1"/>
    </source>
</evidence>
<accession>A0A5N5QEC5</accession>
<reference evidence="2 3" key="1">
    <citation type="journal article" date="2019" name="Fungal Biol. Biotechnol.">
        <title>Draft genome sequence of fastidious pathogen Ceratobasidium theobromae, which causes vascular-streak dieback in Theobroma cacao.</title>
        <authorList>
            <person name="Ali S.S."/>
            <person name="Asman A."/>
            <person name="Shao J."/>
            <person name="Firmansyah A.P."/>
            <person name="Susilo A.W."/>
            <person name="Rosmana A."/>
            <person name="McMahon P."/>
            <person name="Junaid M."/>
            <person name="Guest D."/>
            <person name="Kheng T.Y."/>
            <person name="Meinhardt L.W."/>
            <person name="Bailey B.A."/>
        </authorList>
    </citation>
    <scope>NUCLEOTIDE SEQUENCE [LARGE SCALE GENOMIC DNA]</scope>
    <source>
        <strain evidence="2 3">CT2</strain>
    </source>
</reference>
<dbReference type="OrthoDB" id="107110at2759"/>
<feature type="region of interest" description="Disordered" evidence="1">
    <location>
        <begin position="776"/>
        <end position="822"/>
    </location>
</feature>
<dbReference type="EMBL" id="SSOP01000211">
    <property type="protein sequence ID" value="KAB5589969.1"/>
    <property type="molecule type" value="Genomic_DNA"/>
</dbReference>
<organism evidence="2 3">
    <name type="scientific">Ceratobasidium theobromae</name>
    <dbReference type="NCBI Taxonomy" id="1582974"/>
    <lineage>
        <taxon>Eukaryota</taxon>
        <taxon>Fungi</taxon>
        <taxon>Dikarya</taxon>
        <taxon>Basidiomycota</taxon>
        <taxon>Agaricomycotina</taxon>
        <taxon>Agaricomycetes</taxon>
        <taxon>Cantharellales</taxon>
        <taxon>Ceratobasidiaceae</taxon>
        <taxon>Ceratobasidium</taxon>
    </lineage>
</organism>